<dbReference type="SUPFAM" id="SSF82549">
    <property type="entry name" value="DAK1/DegV-like"/>
    <property type="match status" value="1"/>
</dbReference>
<sequence>MKTAIVTDSTAYIPKELRDQLNIHMIPLSVIFGGETYQEEVDITASEFYEEVSIQEKLPTTSQPPVGKFVELFEELSKDYDAVISIHLSSGISGTYQGAVQAGEMVESIKVYPYDSEISCMIQGFYAIEGAKLEREGKTAEEIVGLLDEMKESVQAYFMVDDLAHLQRGGRLSQAQAIIGSLLQVKPLLHFVDKVIVPFEKIRTKKKALKRVEGILEEAVKSGVSYQASIIHANREEEAIEWKNELQEKYPNVEFNVSYFGPVIGTHLGEGSMGMGWARKMSR</sequence>
<organism evidence="2 3">
    <name type="scientific">Rossellomorea vietnamensis</name>
    <dbReference type="NCBI Taxonomy" id="218284"/>
    <lineage>
        <taxon>Bacteria</taxon>
        <taxon>Bacillati</taxon>
        <taxon>Bacillota</taxon>
        <taxon>Bacilli</taxon>
        <taxon>Bacillales</taxon>
        <taxon>Bacillaceae</taxon>
        <taxon>Rossellomorea</taxon>
    </lineage>
</organism>
<dbReference type="InterPro" id="IPR050270">
    <property type="entry name" value="DegV_domain_contain"/>
</dbReference>
<dbReference type="Proteomes" id="UP000050398">
    <property type="component" value="Unassembled WGS sequence"/>
</dbReference>
<gene>
    <name evidence="2" type="ORF">AM506_10775</name>
</gene>
<comment type="caution">
    <text evidence="2">The sequence shown here is derived from an EMBL/GenBank/DDBJ whole genome shotgun (WGS) entry which is preliminary data.</text>
</comment>
<dbReference type="Gene3D" id="3.40.50.10170">
    <property type="match status" value="1"/>
</dbReference>
<accession>A0A0P6W141</accession>
<dbReference type="InterPro" id="IPR003797">
    <property type="entry name" value="DegV"/>
</dbReference>
<name>A0A0P6W141_9BACI</name>
<evidence type="ECO:0000313" key="2">
    <source>
        <dbReference type="EMBL" id="KPL59433.1"/>
    </source>
</evidence>
<dbReference type="Gene3D" id="3.30.1180.10">
    <property type="match status" value="1"/>
</dbReference>
<keyword evidence="1" id="KW-0446">Lipid-binding</keyword>
<dbReference type="EMBL" id="LIXZ01000007">
    <property type="protein sequence ID" value="KPL59433.1"/>
    <property type="molecule type" value="Genomic_DNA"/>
</dbReference>
<dbReference type="PROSITE" id="PS51482">
    <property type="entry name" value="DEGV"/>
    <property type="match status" value="1"/>
</dbReference>
<dbReference type="Pfam" id="PF02645">
    <property type="entry name" value="DegV"/>
    <property type="match status" value="1"/>
</dbReference>
<dbReference type="eggNOG" id="COG1307">
    <property type="taxonomic scope" value="Bacteria"/>
</dbReference>
<evidence type="ECO:0000313" key="3">
    <source>
        <dbReference type="Proteomes" id="UP000050398"/>
    </source>
</evidence>
<protein>
    <submittedName>
        <fullName evidence="2">Fatty acid-binding protein DegV</fullName>
    </submittedName>
</protein>
<dbReference type="GO" id="GO:0008289">
    <property type="term" value="F:lipid binding"/>
    <property type="evidence" value="ECO:0007669"/>
    <property type="project" value="UniProtKB-KW"/>
</dbReference>
<dbReference type="AlphaFoldDB" id="A0A0P6W141"/>
<dbReference type="PANTHER" id="PTHR33434">
    <property type="entry name" value="DEGV DOMAIN-CONTAINING PROTEIN DR_1986-RELATED"/>
    <property type="match status" value="1"/>
</dbReference>
<dbReference type="PANTHER" id="PTHR33434:SF2">
    <property type="entry name" value="FATTY ACID-BINDING PROTEIN TM_1468"/>
    <property type="match status" value="1"/>
</dbReference>
<dbReference type="InterPro" id="IPR043168">
    <property type="entry name" value="DegV_C"/>
</dbReference>
<dbReference type="PATRIC" id="fig|218284.4.peg.3852"/>
<evidence type="ECO:0000256" key="1">
    <source>
        <dbReference type="ARBA" id="ARBA00023121"/>
    </source>
</evidence>
<dbReference type="NCBIfam" id="TIGR00762">
    <property type="entry name" value="DegV"/>
    <property type="match status" value="1"/>
</dbReference>
<proteinExistence type="predicted"/>
<reference evidence="2 3" key="1">
    <citation type="submission" date="2015-08" db="EMBL/GenBank/DDBJ databases">
        <title>Draft Genome Sequence of Bacillus vietnamensis UCD-SED5.</title>
        <authorList>
            <person name="Lee R.D."/>
            <person name="Jospin G."/>
            <person name="Lang J.M."/>
            <person name="Coil D.A."/>
            <person name="Eisen J.A."/>
        </authorList>
    </citation>
    <scope>NUCLEOTIDE SEQUENCE [LARGE SCALE GENOMIC DNA]</scope>
    <source>
        <strain evidence="2 3">UCD-SED5</strain>
    </source>
</reference>
<dbReference type="OrthoDB" id="9775494at2"/>
<dbReference type="RefSeq" id="WP_060672498.1">
    <property type="nucleotide sequence ID" value="NZ_LIXZ01000007.1"/>
</dbReference>